<dbReference type="PANTHER" id="PTHR24559:SF454">
    <property type="entry name" value="RIBONUCLEASE H"/>
    <property type="match status" value="1"/>
</dbReference>
<keyword evidence="2" id="KW-1185">Reference proteome</keyword>
<dbReference type="AlphaFoldDB" id="A0AAV7U8S0"/>
<evidence type="ECO:0000313" key="2">
    <source>
        <dbReference type="Proteomes" id="UP001066276"/>
    </source>
</evidence>
<reference evidence="1" key="1">
    <citation type="journal article" date="2022" name="bioRxiv">
        <title>Sequencing and chromosome-scale assembly of the giantPleurodeles waltlgenome.</title>
        <authorList>
            <person name="Brown T."/>
            <person name="Elewa A."/>
            <person name="Iarovenko S."/>
            <person name="Subramanian E."/>
            <person name="Araus A.J."/>
            <person name="Petzold A."/>
            <person name="Susuki M."/>
            <person name="Suzuki K.-i.T."/>
            <person name="Hayashi T."/>
            <person name="Toyoda A."/>
            <person name="Oliveira C."/>
            <person name="Osipova E."/>
            <person name="Leigh N.D."/>
            <person name="Simon A."/>
            <person name="Yun M.H."/>
        </authorList>
    </citation>
    <scope>NUCLEOTIDE SEQUENCE</scope>
    <source>
        <strain evidence="1">20211129_DDA</strain>
        <tissue evidence="1">Liver</tissue>
    </source>
</reference>
<dbReference type="InterPro" id="IPR043128">
    <property type="entry name" value="Rev_trsase/Diguanyl_cyclase"/>
</dbReference>
<sequence>MKPIEPKALQDCWTGPYEIKERKGEDTYLVDLQIPKSPHRGLHIKRLKPQFERSGVSMLLVTDKGEEESELHPDLLSAQEHNGSVEGVNHSATLIPEQLGDCYQLLGQFASLFALTSGIMHLSIQNIDTGDRLSDSVKASIQEEVSKMLALRVIEPSSSPWSSPVVLVPKAAPPVAHPELWFCVDYRGLNSVTKTDAHPIPRAEDLIDRLGTAKFLSTFYLTSEYW</sequence>
<comment type="caution">
    <text evidence="1">The sequence shown here is derived from an EMBL/GenBank/DDBJ whole genome shotgun (WGS) entry which is preliminary data.</text>
</comment>
<gene>
    <name evidence="1" type="ORF">NDU88_002256</name>
</gene>
<name>A0AAV7U8S0_PLEWA</name>
<dbReference type="PANTHER" id="PTHR24559">
    <property type="entry name" value="TRANSPOSON TY3-I GAG-POL POLYPROTEIN"/>
    <property type="match status" value="1"/>
</dbReference>
<organism evidence="1 2">
    <name type="scientific">Pleurodeles waltl</name>
    <name type="common">Iberian ribbed newt</name>
    <dbReference type="NCBI Taxonomy" id="8319"/>
    <lineage>
        <taxon>Eukaryota</taxon>
        <taxon>Metazoa</taxon>
        <taxon>Chordata</taxon>
        <taxon>Craniata</taxon>
        <taxon>Vertebrata</taxon>
        <taxon>Euteleostomi</taxon>
        <taxon>Amphibia</taxon>
        <taxon>Batrachia</taxon>
        <taxon>Caudata</taxon>
        <taxon>Salamandroidea</taxon>
        <taxon>Salamandridae</taxon>
        <taxon>Pleurodelinae</taxon>
        <taxon>Pleurodeles</taxon>
    </lineage>
</organism>
<dbReference type="Gene3D" id="3.30.70.270">
    <property type="match status" value="1"/>
</dbReference>
<evidence type="ECO:0000313" key="1">
    <source>
        <dbReference type="EMBL" id="KAJ1185464.1"/>
    </source>
</evidence>
<dbReference type="InterPro" id="IPR043502">
    <property type="entry name" value="DNA/RNA_pol_sf"/>
</dbReference>
<dbReference type="InterPro" id="IPR053134">
    <property type="entry name" value="RNA-dir_DNA_polymerase"/>
</dbReference>
<dbReference type="Gene3D" id="3.10.10.10">
    <property type="entry name" value="HIV Type 1 Reverse Transcriptase, subunit A, domain 1"/>
    <property type="match status" value="1"/>
</dbReference>
<proteinExistence type="predicted"/>
<protein>
    <submittedName>
        <fullName evidence="1">Uncharacterized protein</fullName>
    </submittedName>
</protein>
<dbReference type="SUPFAM" id="SSF56672">
    <property type="entry name" value="DNA/RNA polymerases"/>
    <property type="match status" value="1"/>
</dbReference>
<accession>A0AAV7U8S0</accession>
<dbReference type="Proteomes" id="UP001066276">
    <property type="component" value="Chromosome 3_1"/>
</dbReference>
<dbReference type="EMBL" id="JANPWB010000005">
    <property type="protein sequence ID" value="KAJ1185464.1"/>
    <property type="molecule type" value="Genomic_DNA"/>
</dbReference>